<dbReference type="EMBL" id="JBHLYR010000022">
    <property type="protein sequence ID" value="MFB9991671.1"/>
    <property type="molecule type" value="Genomic_DNA"/>
</dbReference>
<evidence type="ECO:0000256" key="1">
    <source>
        <dbReference type="SAM" id="MobiDB-lite"/>
    </source>
</evidence>
<dbReference type="InterPro" id="IPR036388">
    <property type="entry name" value="WH-like_DNA-bd_sf"/>
</dbReference>
<dbReference type="Proteomes" id="UP001589733">
    <property type="component" value="Unassembled WGS sequence"/>
</dbReference>
<organism evidence="2 3">
    <name type="scientific">Deinococcus oregonensis</name>
    <dbReference type="NCBI Taxonomy" id="1805970"/>
    <lineage>
        <taxon>Bacteria</taxon>
        <taxon>Thermotogati</taxon>
        <taxon>Deinococcota</taxon>
        <taxon>Deinococci</taxon>
        <taxon>Deinococcales</taxon>
        <taxon>Deinococcaceae</taxon>
        <taxon>Deinococcus</taxon>
    </lineage>
</organism>
<feature type="region of interest" description="Disordered" evidence="1">
    <location>
        <begin position="202"/>
        <end position="235"/>
    </location>
</feature>
<gene>
    <name evidence="2" type="ORF">ACFFLM_06790</name>
</gene>
<dbReference type="Gene3D" id="1.10.10.10">
    <property type="entry name" value="Winged helix-like DNA-binding domain superfamily/Winged helix DNA-binding domain"/>
    <property type="match status" value="1"/>
</dbReference>
<keyword evidence="3" id="KW-1185">Reference proteome</keyword>
<sequence>MSPPPSSSGVADVAVSPEAIRWAADWRTQALKLLGAGRIQEALWPMARANAGGDPWAQATLGHIYALLGLPESAERHETAALNNLNHGDSGSAEQPESALACARAWAALREAELQPQQASWERAFECVQDAATTPSPLAVHLWLALARGLRDAGEMAQAGQALQAARTAQDQSGQEEADPVIPAEVWAAEWALTLLPTSGQSSVDTPFEVQGEPGPPASPSEPQPNQALLLPGSTLPGPDARALRALAALQHHGSIGALTELADALEAVERVSLRRTCAFALAERLSLLGAHRAALAAMHSCALFPRPTGPRDWACRGVLLRRQHHDCAALRDLDAALAAPHSLPTLLRVRICLHRADLLYRQNRVPEALDGLRDALPALVRLTAPQLLAPDLAELTILMQLAALEPDLSGWAEQAYQAVNQREPEETLTGWTLDTLGQATLRRGGQPIVLRWPETALLIAYLILQGEVTRTQAELDLFPDLPPKQTLALFRQALAELRTHLGPDAVRVGGPKRFPTYTLLVPVALDVQRPSAVAAAPGLFLPLLPHTGWVAERRTLHRLTDQHFIEQQSKKQANDQQFRGYD</sequence>
<comment type="caution">
    <text evidence="2">The sequence shown here is derived from an EMBL/GenBank/DDBJ whole genome shotgun (WGS) entry which is preliminary data.</text>
</comment>
<name>A0ABV6AZQ0_9DEIO</name>
<accession>A0ABV6AZQ0</accession>
<reference evidence="2 3" key="1">
    <citation type="submission" date="2024-09" db="EMBL/GenBank/DDBJ databases">
        <authorList>
            <person name="Sun Q."/>
            <person name="Mori K."/>
        </authorList>
    </citation>
    <scope>NUCLEOTIDE SEQUENCE [LARGE SCALE GENOMIC DNA]</scope>
    <source>
        <strain evidence="2 3">JCM 13503</strain>
    </source>
</reference>
<evidence type="ECO:0000313" key="2">
    <source>
        <dbReference type="EMBL" id="MFB9991671.1"/>
    </source>
</evidence>
<dbReference type="RefSeq" id="WP_380007125.1">
    <property type="nucleotide sequence ID" value="NZ_JBHLYR010000022.1"/>
</dbReference>
<feature type="compositionally biased region" description="Pro residues" evidence="1">
    <location>
        <begin position="214"/>
        <end position="223"/>
    </location>
</feature>
<protein>
    <submittedName>
        <fullName evidence="2">Uncharacterized protein</fullName>
    </submittedName>
</protein>
<proteinExistence type="predicted"/>
<evidence type="ECO:0000313" key="3">
    <source>
        <dbReference type="Proteomes" id="UP001589733"/>
    </source>
</evidence>